<evidence type="ECO:0000313" key="2">
    <source>
        <dbReference type="Proteomes" id="UP000485880"/>
    </source>
</evidence>
<dbReference type="AlphaFoldDB" id="A0A8B6M9B6"/>
<protein>
    <submittedName>
        <fullName evidence="1">Uncharacterized protein</fullName>
    </submittedName>
</protein>
<dbReference type="EMBL" id="CABFMQ020000099">
    <property type="protein sequence ID" value="VTZ51613.1"/>
    <property type="molecule type" value="Genomic_DNA"/>
</dbReference>
<evidence type="ECO:0000313" key="1">
    <source>
        <dbReference type="EMBL" id="VTZ51613.1"/>
    </source>
</evidence>
<gene>
    <name evidence="1" type="ORF">MPC4_400014</name>
</gene>
<keyword evidence="2" id="KW-1185">Reference proteome</keyword>
<proteinExistence type="predicted"/>
<organism evidence="1 2">
    <name type="scientific">Methylocella tundrae</name>
    <dbReference type="NCBI Taxonomy" id="227605"/>
    <lineage>
        <taxon>Bacteria</taxon>
        <taxon>Pseudomonadati</taxon>
        <taxon>Pseudomonadota</taxon>
        <taxon>Alphaproteobacteria</taxon>
        <taxon>Hyphomicrobiales</taxon>
        <taxon>Beijerinckiaceae</taxon>
        <taxon>Methylocella</taxon>
    </lineage>
</organism>
<sequence>MPDLAAMRPTAFLAPAFRSLKPDHRRELRPVDGIEPFVLGADRHLALNLRAKGLERPRRKSRNRAVRNVVGARNLTHRLALVAALDRLALLVICELWPAPHLHAPRFCALAAFARSGADQFALELGKPAQNREHQTSVRGRRVGPCVIEGTKARALAGDCRQRVQEVARRARQPVEARHGQNVAPGNLADDAAQLGAVSFRAARRFPEDLLGSGGAQLLDLRVEALAVRRYPCIAINHRPLMHLIYATKKPL</sequence>
<reference evidence="1 2" key="1">
    <citation type="submission" date="2019-05" db="EMBL/GenBank/DDBJ databases">
        <authorList>
            <person name="Farhan Ul Haque M."/>
        </authorList>
    </citation>
    <scope>NUCLEOTIDE SEQUENCE [LARGE SCALE GENOMIC DNA]</scope>
    <source>
        <strain evidence="1">2</strain>
    </source>
</reference>
<accession>A0A8B6M9B6</accession>
<comment type="caution">
    <text evidence="1">The sequence shown here is derived from an EMBL/GenBank/DDBJ whole genome shotgun (WGS) entry which is preliminary data.</text>
</comment>
<dbReference type="Proteomes" id="UP000485880">
    <property type="component" value="Unassembled WGS sequence"/>
</dbReference>
<name>A0A8B6M9B6_METTU</name>